<accession>A0A024U148</accession>
<proteinExistence type="predicted"/>
<sequence>MPRYDSPCEWRSQPHRDAAEESLAQEAAHCILLPSSKLNMLQATEIGSICRKWHDDQLNLAGIVRPLRPTTHHQHLRLLATHPCRSMSRYEQCHPHRTCPCWRC</sequence>
<dbReference type="AlphaFoldDB" id="A0A024U148"/>
<evidence type="ECO:0000313" key="1">
    <source>
        <dbReference type="EMBL" id="ETV99332.1"/>
    </source>
</evidence>
<organism evidence="1">
    <name type="scientific">Aphanomyces invadans</name>
    <dbReference type="NCBI Taxonomy" id="157072"/>
    <lineage>
        <taxon>Eukaryota</taxon>
        <taxon>Sar</taxon>
        <taxon>Stramenopiles</taxon>
        <taxon>Oomycota</taxon>
        <taxon>Saprolegniomycetes</taxon>
        <taxon>Saprolegniales</taxon>
        <taxon>Verrucalvaceae</taxon>
        <taxon>Aphanomyces</taxon>
    </lineage>
</organism>
<name>A0A024U148_9STRA</name>
<dbReference type="GeneID" id="20085109"/>
<dbReference type="EMBL" id="KI913967">
    <property type="protein sequence ID" value="ETV99332.1"/>
    <property type="molecule type" value="Genomic_DNA"/>
</dbReference>
<dbReference type="RefSeq" id="XP_008871888.1">
    <property type="nucleotide sequence ID" value="XM_008873666.1"/>
</dbReference>
<dbReference type="VEuPathDB" id="FungiDB:H310_08059"/>
<protein>
    <submittedName>
        <fullName evidence="1">Uncharacterized protein</fullName>
    </submittedName>
</protein>
<reference evidence="1" key="1">
    <citation type="submission" date="2013-12" db="EMBL/GenBank/DDBJ databases">
        <title>The Genome Sequence of Aphanomyces invadans NJM9701.</title>
        <authorList>
            <consortium name="The Broad Institute Genomics Platform"/>
            <person name="Russ C."/>
            <person name="Tyler B."/>
            <person name="van West P."/>
            <person name="Dieguez-Uribeondo J."/>
            <person name="Young S.K."/>
            <person name="Zeng Q."/>
            <person name="Gargeya S."/>
            <person name="Fitzgerald M."/>
            <person name="Abouelleil A."/>
            <person name="Alvarado L."/>
            <person name="Chapman S.B."/>
            <person name="Gainer-Dewar J."/>
            <person name="Goldberg J."/>
            <person name="Griggs A."/>
            <person name="Gujja S."/>
            <person name="Hansen M."/>
            <person name="Howarth C."/>
            <person name="Imamovic A."/>
            <person name="Ireland A."/>
            <person name="Larimer J."/>
            <person name="McCowan C."/>
            <person name="Murphy C."/>
            <person name="Pearson M."/>
            <person name="Poon T.W."/>
            <person name="Priest M."/>
            <person name="Roberts A."/>
            <person name="Saif S."/>
            <person name="Shea T."/>
            <person name="Sykes S."/>
            <person name="Wortman J."/>
            <person name="Nusbaum C."/>
            <person name="Birren B."/>
        </authorList>
    </citation>
    <scope>NUCLEOTIDE SEQUENCE [LARGE SCALE GENOMIC DNA]</scope>
    <source>
        <strain evidence="1">NJM9701</strain>
    </source>
</reference>
<gene>
    <name evidence="1" type="ORF">H310_08059</name>
</gene>